<dbReference type="PANTHER" id="PTHR23131:SF0">
    <property type="entry name" value="ENDORIBONUCLEASE LACTB2"/>
    <property type="match status" value="1"/>
</dbReference>
<dbReference type="Gene3D" id="1.10.10.10">
    <property type="entry name" value="Winged helix-like DNA-binding domain superfamily/Winged helix DNA-binding domain"/>
    <property type="match status" value="1"/>
</dbReference>
<dbReference type="InterPro" id="IPR036866">
    <property type="entry name" value="RibonucZ/Hydroxyglut_hydro"/>
</dbReference>
<dbReference type="InterPro" id="IPR050662">
    <property type="entry name" value="Sec-metab_biosynth-thioest"/>
</dbReference>
<feature type="domain" description="Metallo-beta-lactamase" evidence="1">
    <location>
        <begin position="19"/>
        <end position="55"/>
    </location>
</feature>
<proteinExistence type="predicted"/>
<dbReference type="Pfam" id="PF00753">
    <property type="entry name" value="Lactamase_B"/>
    <property type="match status" value="1"/>
</dbReference>
<accession>A0AA35X5C8</accession>
<dbReference type="InterPro" id="IPR001279">
    <property type="entry name" value="Metallo-B-lactamas"/>
</dbReference>
<dbReference type="EMBL" id="CASHTH010003008">
    <property type="protein sequence ID" value="CAI8038755.1"/>
    <property type="molecule type" value="Genomic_DNA"/>
</dbReference>
<evidence type="ECO:0000313" key="3">
    <source>
        <dbReference type="Proteomes" id="UP001174909"/>
    </source>
</evidence>
<comment type="caution">
    <text evidence="2">The sequence shown here is derived from an EMBL/GenBank/DDBJ whole genome shotgun (WGS) entry which is preliminary data.</text>
</comment>
<organism evidence="2 3">
    <name type="scientific">Geodia barretti</name>
    <name type="common">Barrett's horny sponge</name>
    <dbReference type="NCBI Taxonomy" id="519541"/>
    <lineage>
        <taxon>Eukaryota</taxon>
        <taxon>Metazoa</taxon>
        <taxon>Porifera</taxon>
        <taxon>Demospongiae</taxon>
        <taxon>Heteroscleromorpha</taxon>
        <taxon>Tetractinellida</taxon>
        <taxon>Astrophorina</taxon>
        <taxon>Geodiidae</taxon>
        <taxon>Geodia</taxon>
    </lineage>
</organism>
<dbReference type="InterPro" id="IPR036388">
    <property type="entry name" value="WH-like_DNA-bd_sf"/>
</dbReference>
<dbReference type="AlphaFoldDB" id="A0AA35X5C8"/>
<evidence type="ECO:0000259" key="1">
    <source>
        <dbReference type="Pfam" id="PF00753"/>
    </source>
</evidence>
<dbReference type="SUPFAM" id="SSF56281">
    <property type="entry name" value="Metallo-hydrolase/oxidoreductase"/>
    <property type="match status" value="1"/>
</dbReference>
<dbReference type="Gene3D" id="3.60.15.10">
    <property type="entry name" value="Ribonuclease Z/Hydroxyacylglutathione hydrolase-like"/>
    <property type="match status" value="2"/>
</dbReference>
<evidence type="ECO:0000313" key="2">
    <source>
        <dbReference type="EMBL" id="CAI8038755.1"/>
    </source>
</evidence>
<reference evidence="2" key="1">
    <citation type="submission" date="2023-03" db="EMBL/GenBank/DDBJ databases">
        <authorList>
            <person name="Steffen K."/>
            <person name="Cardenas P."/>
        </authorList>
    </citation>
    <scope>NUCLEOTIDE SEQUENCE</scope>
</reference>
<sequence>MLRWRRIWSTGGLLGRRMCAAIVLTHRHGDHIGGAVRLRDATSGAVTCNTDEREAIESDLASSRMEDVPFQQTGVLFSGDMILGTGTTVISPEHGDMSAYIESMRKLLGYDARLIAPGHGPVIDTPQDKLNELITHRLAREEQIVGLVEAGNRSVDALLEAIYAGEHTSAANGDGAQPDSGAPY</sequence>
<name>A0AA35X5C8_GEOBA</name>
<protein>
    <submittedName>
        <fullName evidence="2">Beta-lactamase-like protein 2 homolog</fullName>
    </submittedName>
</protein>
<gene>
    <name evidence="2" type="ORF">GBAR_LOCUS21602</name>
</gene>
<dbReference type="PANTHER" id="PTHR23131">
    <property type="entry name" value="ENDORIBONUCLEASE LACTB2"/>
    <property type="match status" value="1"/>
</dbReference>
<keyword evidence="3" id="KW-1185">Reference proteome</keyword>
<dbReference type="Proteomes" id="UP001174909">
    <property type="component" value="Unassembled WGS sequence"/>
</dbReference>